<reference evidence="2" key="1">
    <citation type="journal article" date="2022" name="bioRxiv">
        <title>Sequencing and chromosome-scale assembly of the giantPleurodeles waltlgenome.</title>
        <authorList>
            <person name="Brown T."/>
            <person name="Elewa A."/>
            <person name="Iarovenko S."/>
            <person name="Subramanian E."/>
            <person name="Araus A.J."/>
            <person name="Petzold A."/>
            <person name="Susuki M."/>
            <person name="Suzuki K.-i.T."/>
            <person name="Hayashi T."/>
            <person name="Toyoda A."/>
            <person name="Oliveira C."/>
            <person name="Osipova E."/>
            <person name="Leigh N.D."/>
            <person name="Simon A."/>
            <person name="Yun M.H."/>
        </authorList>
    </citation>
    <scope>NUCLEOTIDE SEQUENCE</scope>
    <source>
        <strain evidence="2">20211129_DDA</strain>
        <tissue evidence="2">Liver</tissue>
    </source>
</reference>
<feature type="region of interest" description="Disordered" evidence="1">
    <location>
        <begin position="48"/>
        <end position="72"/>
    </location>
</feature>
<evidence type="ECO:0000313" key="2">
    <source>
        <dbReference type="EMBL" id="KAJ1115434.1"/>
    </source>
</evidence>
<keyword evidence="3" id="KW-1185">Reference proteome</keyword>
<evidence type="ECO:0000313" key="3">
    <source>
        <dbReference type="Proteomes" id="UP001066276"/>
    </source>
</evidence>
<protein>
    <submittedName>
        <fullName evidence="2">Uncharacterized protein</fullName>
    </submittedName>
</protein>
<comment type="caution">
    <text evidence="2">The sequence shown here is derived from an EMBL/GenBank/DDBJ whole genome shotgun (WGS) entry which is preliminary data.</text>
</comment>
<feature type="compositionally biased region" description="Pro residues" evidence="1">
    <location>
        <begin position="1"/>
        <end position="13"/>
    </location>
</feature>
<dbReference type="Proteomes" id="UP001066276">
    <property type="component" value="Chromosome 8"/>
</dbReference>
<evidence type="ECO:0000256" key="1">
    <source>
        <dbReference type="SAM" id="MobiDB-lite"/>
    </source>
</evidence>
<name>A0AAV7NJX0_PLEWA</name>
<dbReference type="AlphaFoldDB" id="A0AAV7NJX0"/>
<organism evidence="2 3">
    <name type="scientific">Pleurodeles waltl</name>
    <name type="common">Iberian ribbed newt</name>
    <dbReference type="NCBI Taxonomy" id="8319"/>
    <lineage>
        <taxon>Eukaryota</taxon>
        <taxon>Metazoa</taxon>
        <taxon>Chordata</taxon>
        <taxon>Craniata</taxon>
        <taxon>Vertebrata</taxon>
        <taxon>Euteleostomi</taxon>
        <taxon>Amphibia</taxon>
        <taxon>Batrachia</taxon>
        <taxon>Caudata</taxon>
        <taxon>Salamandroidea</taxon>
        <taxon>Salamandridae</taxon>
        <taxon>Pleurodelinae</taxon>
        <taxon>Pleurodeles</taxon>
    </lineage>
</organism>
<sequence>MHGIPPVHPPIPFPGLQQSFPPKGSPGPATTIPQRLQLNTQRLPQCTPLAASAHTPGPDAQLRHRSSAVPAGTHTVLVSTSVPASKSWKKESPTTPRLLCSSLPKVSAPRRCRRHATSSSYALSGRARISSSQLATMFPVWY</sequence>
<proteinExistence type="predicted"/>
<gene>
    <name evidence="2" type="ORF">NDU88_003658</name>
</gene>
<accession>A0AAV7NJX0</accession>
<dbReference type="EMBL" id="JANPWB010000012">
    <property type="protein sequence ID" value="KAJ1115434.1"/>
    <property type="molecule type" value="Genomic_DNA"/>
</dbReference>
<feature type="region of interest" description="Disordered" evidence="1">
    <location>
        <begin position="1"/>
        <end position="32"/>
    </location>
</feature>